<reference evidence="1" key="1">
    <citation type="journal article" date="2020" name="Stud. Mycol.">
        <title>101 Dothideomycetes genomes: a test case for predicting lifestyles and emergence of pathogens.</title>
        <authorList>
            <person name="Haridas S."/>
            <person name="Albert R."/>
            <person name="Binder M."/>
            <person name="Bloem J."/>
            <person name="Labutti K."/>
            <person name="Salamov A."/>
            <person name="Andreopoulos B."/>
            <person name="Baker S."/>
            <person name="Barry K."/>
            <person name="Bills G."/>
            <person name="Bluhm B."/>
            <person name="Cannon C."/>
            <person name="Castanera R."/>
            <person name="Culley D."/>
            <person name="Daum C."/>
            <person name="Ezra D."/>
            <person name="Gonzalez J."/>
            <person name="Henrissat B."/>
            <person name="Kuo A."/>
            <person name="Liang C."/>
            <person name="Lipzen A."/>
            <person name="Lutzoni F."/>
            <person name="Magnuson J."/>
            <person name="Mondo S."/>
            <person name="Nolan M."/>
            <person name="Ohm R."/>
            <person name="Pangilinan J."/>
            <person name="Park H.-J."/>
            <person name="Ramirez L."/>
            <person name="Alfaro M."/>
            <person name="Sun H."/>
            <person name="Tritt A."/>
            <person name="Yoshinaga Y."/>
            <person name="Zwiers L.-H."/>
            <person name="Turgeon B."/>
            <person name="Goodwin S."/>
            <person name="Spatafora J."/>
            <person name="Crous P."/>
            <person name="Grigoriev I."/>
        </authorList>
    </citation>
    <scope>NUCLEOTIDE SEQUENCE</scope>
    <source>
        <strain evidence="1">CBS 121167</strain>
    </source>
</reference>
<dbReference type="RefSeq" id="XP_033395161.1">
    <property type="nucleotide sequence ID" value="XM_033542336.1"/>
</dbReference>
<gene>
    <name evidence="1" type="ORF">K452DRAFT_300483</name>
</gene>
<dbReference type="EMBL" id="ML995493">
    <property type="protein sequence ID" value="KAF2139448.1"/>
    <property type="molecule type" value="Genomic_DNA"/>
</dbReference>
<protein>
    <submittedName>
        <fullName evidence="1">Uncharacterized protein</fullName>
    </submittedName>
</protein>
<sequence length="237" mass="27412">MPTIIHTKTNKAHARKSVGFAEGEITGISRPASIAESWALYDFEMHARNCAACRNPYEVHKTGGQLCEDGHRFAQAIARCLYMRKDGQICSTGDDWHMVRIEISPSYEEARGLLRAVERAMRHRRRFVSMDKSYPVAPRLPERPKQQHKPVQATVVHVEEVPTATTTTPRKHRAEHREMVDWPVRSLVEVSHSKTKRGSLYEADVAEQRRAYSKYHVEVREPSHRDIREHRSSGYYR</sequence>
<organism evidence="1 2">
    <name type="scientific">Aplosporella prunicola CBS 121167</name>
    <dbReference type="NCBI Taxonomy" id="1176127"/>
    <lineage>
        <taxon>Eukaryota</taxon>
        <taxon>Fungi</taxon>
        <taxon>Dikarya</taxon>
        <taxon>Ascomycota</taxon>
        <taxon>Pezizomycotina</taxon>
        <taxon>Dothideomycetes</taxon>
        <taxon>Dothideomycetes incertae sedis</taxon>
        <taxon>Botryosphaeriales</taxon>
        <taxon>Aplosporellaceae</taxon>
        <taxon>Aplosporella</taxon>
    </lineage>
</organism>
<dbReference type="AlphaFoldDB" id="A0A6A6B754"/>
<evidence type="ECO:0000313" key="2">
    <source>
        <dbReference type="Proteomes" id="UP000799438"/>
    </source>
</evidence>
<dbReference type="Proteomes" id="UP000799438">
    <property type="component" value="Unassembled WGS sequence"/>
</dbReference>
<dbReference type="OrthoDB" id="5387413at2759"/>
<evidence type="ECO:0000313" key="1">
    <source>
        <dbReference type="EMBL" id="KAF2139448.1"/>
    </source>
</evidence>
<name>A0A6A6B754_9PEZI</name>
<keyword evidence="2" id="KW-1185">Reference proteome</keyword>
<proteinExistence type="predicted"/>
<dbReference type="GeneID" id="54299833"/>
<accession>A0A6A6B754</accession>